<dbReference type="InterPro" id="IPR023509">
    <property type="entry name" value="DTD-like_sf"/>
</dbReference>
<gene>
    <name evidence="5" type="ORF">TM35_000016190</name>
</gene>
<dbReference type="PANTHER" id="PTHR10472:SF1">
    <property type="entry name" value="D-AMINOACYL-TRNA DEACYLASE 2"/>
    <property type="match status" value="1"/>
</dbReference>
<dbReference type="AlphaFoldDB" id="A0A1X0P9Y0"/>
<protein>
    <submittedName>
        <fullName evidence="5">Chain A, Structural Analysis Of A Probable Eukaryotic D-Amino Acid Trna Deacylase</fullName>
    </submittedName>
</protein>
<comment type="caution">
    <text evidence="5">The sequence shown here is derived from an EMBL/GenBank/DDBJ whole genome shotgun (WGS) entry which is preliminary data.</text>
</comment>
<evidence type="ECO:0000256" key="4">
    <source>
        <dbReference type="ARBA" id="ARBA00022801"/>
    </source>
</evidence>
<evidence type="ECO:0000256" key="1">
    <source>
        <dbReference type="ARBA" id="ARBA00004496"/>
    </source>
</evidence>
<dbReference type="Pfam" id="PF02580">
    <property type="entry name" value="Tyr_Deacylase"/>
    <property type="match status" value="1"/>
</dbReference>
<dbReference type="GeneID" id="39981080"/>
<comment type="subunit">
    <text evidence="2">Homodimer.</text>
</comment>
<keyword evidence="6" id="KW-1185">Reference proteome</keyword>
<dbReference type="GO" id="GO:0005737">
    <property type="term" value="C:cytoplasm"/>
    <property type="evidence" value="ECO:0007669"/>
    <property type="project" value="UniProtKB-SubCell"/>
</dbReference>
<evidence type="ECO:0000313" key="5">
    <source>
        <dbReference type="EMBL" id="ORC93742.1"/>
    </source>
</evidence>
<keyword evidence="4" id="KW-0378">Hydrolase</keyword>
<accession>A0A1X0P9Y0</accession>
<proteinExistence type="predicted"/>
<comment type="subcellular location">
    <subcellularLocation>
        <location evidence="1">Cytoplasm</location>
    </subcellularLocation>
</comment>
<reference evidence="5 6" key="1">
    <citation type="submission" date="2017-03" db="EMBL/GenBank/DDBJ databases">
        <title>An alternative strategy for trypanosome survival in the mammalian bloodstream revealed through genome and transcriptome analysis of the ubiquitous bovine parasite Trypanosoma (Megatrypanum) theileri.</title>
        <authorList>
            <person name="Kelly S."/>
            <person name="Ivens A."/>
            <person name="Mott A."/>
            <person name="O'Neill E."/>
            <person name="Emms D."/>
            <person name="Macleod O."/>
            <person name="Voorheis P."/>
            <person name="Matthews J."/>
            <person name="Matthews K."/>
            <person name="Carrington M."/>
        </authorList>
    </citation>
    <scope>NUCLEOTIDE SEQUENCE [LARGE SCALE GENOMIC DNA]</scope>
    <source>
        <strain evidence="5">Edinburgh</strain>
    </source>
</reference>
<dbReference type="SUPFAM" id="SSF69500">
    <property type="entry name" value="DTD-like"/>
    <property type="match status" value="1"/>
</dbReference>
<dbReference type="VEuPathDB" id="TriTrypDB:TM35_000016190"/>
<dbReference type="PANTHER" id="PTHR10472">
    <property type="entry name" value="D-TYROSYL-TRNA TYR DEACYLASE"/>
    <property type="match status" value="1"/>
</dbReference>
<dbReference type="EMBL" id="NBCO01000001">
    <property type="protein sequence ID" value="ORC93742.1"/>
    <property type="molecule type" value="Genomic_DNA"/>
</dbReference>
<dbReference type="OrthoDB" id="275783at2759"/>
<dbReference type="FunFam" id="3.50.80.10:FF:000008">
    <property type="entry name" value="Putative D-tyrosyl-tRNA(Tyr) deacylase 2"/>
    <property type="match status" value="1"/>
</dbReference>
<dbReference type="InterPro" id="IPR003732">
    <property type="entry name" value="Daa-tRNA_deacyls_DTD"/>
</dbReference>
<evidence type="ECO:0000313" key="6">
    <source>
        <dbReference type="Proteomes" id="UP000192257"/>
    </source>
</evidence>
<dbReference type="Proteomes" id="UP000192257">
    <property type="component" value="Unassembled WGS sequence"/>
</dbReference>
<sequence>MTIRVVLQSIAKGSILVDNAERYVNVGRGMIVYIAFLDDIDDTALQRAVTTIMTAKVLQRPSLEEKEEGSSQFITSLEEWRDADILVVPQATLGGKLKGRNVQFHSLVNKTRGLELFSRFCQLLREARGIDTNTVDANGSPLETIASVDGSCSASRVINGTYGNRQGLRFESDGPLSHFLDL</sequence>
<dbReference type="RefSeq" id="XP_028887808.1">
    <property type="nucleotide sequence ID" value="XM_029021300.1"/>
</dbReference>
<keyword evidence="3" id="KW-0963">Cytoplasm</keyword>
<name>A0A1X0P9Y0_9TRYP</name>
<organism evidence="5 6">
    <name type="scientific">Trypanosoma theileri</name>
    <dbReference type="NCBI Taxonomy" id="67003"/>
    <lineage>
        <taxon>Eukaryota</taxon>
        <taxon>Discoba</taxon>
        <taxon>Euglenozoa</taxon>
        <taxon>Kinetoplastea</taxon>
        <taxon>Metakinetoplastina</taxon>
        <taxon>Trypanosomatida</taxon>
        <taxon>Trypanosomatidae</taxon>
        <taxon>Trypanosoma</taxon>
    </lineage>
</organism>
<dbReference type="Gene3D" id="3.50.80.10">
    <property type="entry name" value="D-tyrosyl-tRNA(Tyr) deacylase"/>
    <property type="match status" value="1"/>
</dbReference>
<dbReference type="GO" id="GO:0051500">
    <property type="term" value="F:D-tyrosyl-tRNA(Tyr) deacylase activity"/>
    <property type="evidence" value="ECO:0007669"/>
    <property type="project" value="TreeGrafter"/>
</dbReference>
<evidence type="ECO:0000256" key="2">
    <source>
        <dbReference type="ARBA" id="ARBA00011738"/>
    </source>
</evidence>
<evidence type="ECO:0000256" key="3">
    <source>
        <dbReference type="ARBA" id="ARBA00022490"/>
    </source>
</evidence>